<feature type="compositionally biased region" description="Acidic residues" evidence="1">
    <location>
        <begin position="61"/>
        <end position="71"/>
    </location>
</feature>
<dbReference type="Proteomes" id="UP001627154">
    <property type="component" value="Unassembled WGS sequence"/>
</dbReference>
<evidence type="ECO:0008006" key="4">
    <source>
        <dbReference type="Google" id="ProtNLM"/>
    </source>
</evidence>
<feature type="region of interest" description="Disordered" evidence="1">
    <location>
        <begin position="46"/>
        <end position="72"/>
    </location>
</feature>
<gene>
    <name evidence="2" type="ORF">TKK_015136</name>
</gene>
<organism evidence="2 3">
    <name type="scientific">Trichogramma kaykai</name>
    <dbReference type="NCBI Taxonomy" id="54128"/>
    <lineage>
        <taxon>Eukaryota</taxon>
        <taxon>Metazoa</taxon>
        <taxon>Ecdysozoa</taxon>
        <taxon>Arthropoda</taxon>
        <taxon>Hexapoda</taxon>
        <taxon>Insecta</taxon>
        <taxon>Pterygota</taxon>
        <taxon>Neoptera</taxon>
        <taxon>Endopterygota</taxon>
        <taxon>Hymenoptera</taxon>
        <taxon>Apocrita</taxon>
        <taxon>Proctotrupomorpha</taxon>
        <taxon>Chalcidoidea</taxon>
        <taxon>Trichogrammatidae</taxon>
        <taxon>Trichogramma</taxon>
    </lineage>
</organism>
<keyword evidence="3" id="KW-1185">Reference proteome</keyword>
<evidence type="ECO:0000256" key="1">
    <source>
        <dbReference type="SAM" id="MobiDB-lite"/>
    </source>
</evidence>
<comment type="caution">
    <text evidence="2">The sequence shown here is derived from an EMBL/GenBank/DDBJ whole genome shotgun (WGS) entry which is preliminary data.</text>
</comment>
<dbReference type="AlphaFoldDB" id="A0ABD2WA81"/>
<sequence length="423" mass="49294">MVISDNITLSILDSSNNIVNKEECISLLEPSDKNIETELDNVIDSCDDTDTINSDNSSSTDYDDTSDEEGSDEFHQFADSEYNRFFTNDERIMFPSSNLTVSDTLMMLKAINIRFNHTRDEQKALLQLVKTLAGPQFVNWYYSPYLLSKAVSPPKEKMIKHYYCSNSNISLTQMFLSEMKKKTIQCEKCKNMIKISSKSTNFFVTLDVKYQLKNLFNNKKVQKSFFKFTKESSHRKKNDISDIYDSKLYKKFFNQNDSDILTLNFSTDGSQLFKSAKKALWPLQLHLNCFSGKLRFKHPIIVALWQTEQEPTADFMNLYMTVFKEECDQLSNTGIEIIDHETGVVYKKRIVPFCCCVDTVARPILQNRIQFSGYYGCSWCYHIGQYKEKAMRYPLIDNYDSELRTHEKHKEHVENVKKKQSCL</sequence>
<evidence type="ECO:0000313" key="3">
    <source>
        <dbReference type="Proteomes" id="UP001627154"/>
    </source>
</evidence>
<accession>A0ABD2WA81</accession>
<feature type="compositionally biased region" description="Low complexity" evidence="1">
    <location>
        <begin position="51"/>
        <end position="60"/>
    </location>
</feature>
<name>A0ABD2WA81_9HYME</name>
<protein>
    <recommendedName>
        <fullName evidence="4">DUF4211 domain-containing protein</fullName>
    </recommendedName>
</protein>
<reference evidence="2 3" key="1">
    <citation type="journal article" date="2024" name="bioRxiv">
        <title>A reference genome for Trichogramma kaykai: A tiny desert-dwelling parasitoid wasp with competing sex-ratio distorters.</title>
        <authorList>
            <person name="Culotta J."/>
            <person name="Lindsey A.R."/>
        </authorList>
    </citation>
    <scope>NUCLEOTIDE SEQUENCE [LARGE SCALE GENOMIC DNA]</scope>
    <source>
        <strain evidence="2 3">KSX58</strain>
    </source>
</reference>
<evidence type="ECO:0000313" key="2">
    <source>
        <dbReference type="EMBL" id="KAL3389773.1"/>
    </source>
</evidence>
<dbReference type="EMBL" id="JBJJXI010000122">
    <property type="protein sequence ID" value="KAL3389773.1"/>
    <property type="molecule type" value="Genomic_DNA"/>
</dbReference>
<proteinExistence type="predicted"/>